<keyword evidence="2" id="KW-0732">Signal</keyword>
<dbReference type="Proteomes" id="UP001589774">
    <property type="component" value="Unassembled WGS sequence"/>
</dbReference>
<organism evidence="3 4">
    <name type="scientific">Olivibacter oleidegradans</name>
    <dbReference type="NCBI Taxonomy" id="760123"/>
    <lineage>
        <taxon>Bacteria</taxon>
        <taxon>Pseudomonadati</taxon>
        <taxon>Bacteroidota</taxon>
        <taxon>Sphingobacteriia</taxon>
        <taxon>Sphingobacteriales</taxon>
        <taxon>Sphingobacteriaceae</taxon>
        <taxon>Olivibacter</taxon>
    </lineage>
</organism>
<evidence type="ECO:0000256" key="1">
    <source>
        <dbReference type="SAM" id="Coils"/>
    </source>
</evidence>
<name>A0ABV6HJ39_9SPHI</name>
<evidence type="ECO:0000256" key="2">
    <source>
        <dbReference type="SAM" id="SignalP"/>
    </source>
</evidence>
<dbReference type="RefSeq" id="WP_130854327.1">
    <property type="nucleotide sequence ID" value="NZ_JBHLWO010000001.1"/>
</dbReference>
<evidence type="ECO:0000313" key="3">
    <source>
        <dbReference type="EMBL" id="MFC0317938.1"/>
    </source>
</evidence>
<evidence type="ECO:0000313" key="4">
    <source>
        <dbReference type="Proteomes" id="UP001589774"/>
    </source>
</evidence>
<accession>A0ABV6HJ39</accession>
<keyword evidence="4" id="KW-1185">Reference proteome</keyword>
<feature type="chain" id="PRO_5046555397" evidence="2">
    <location>
        <begin position="20"/>
        <end position="249"/>
    </location>
</feature>
<comment type="caution">
    <text evidence="3">The sequence shown here is derived from an EMBL/GenBank/DDBJ whole genome shotgun (WGS) entry which is preliminary data.</text>
</comment>
<dbReference type="EMBL" id="JBHLWO010000001">
    <property type="protein sequence ID" value="MFC0317938.1"/>
    <property type="molecule type" value="Genomic_DNA"/>
</dbReference>
<protein>
    <submittedName>
        <fullName evidence="3">Uncharacterized protein</fullName>
    </submittedName>
</protein>
<feature type="coiled-coil region" evidence="1">
    <location>
        <begin position="217"/>
        <end position="244"/>
    </location>
</feature>
<reference evidence="3 4" key="1">
    <citation type="submission" date="2024-09" db="EMBL/GenBank/DDBJ databases">
        <authorList>
            <person name="Sun Q."/>
            <person name="Mori K."/>
        </authorList>
    </citation>
    <scope>NUCLEOTIDE SEQUENCE [LARGE SCALE GENOMIC DNA]</scope>
    <source>
        <strain evidence="3 4">CCM 7765</strain>
    </source>
</reference>
<keyword evidence="1" id="KW-0175">Coiled coil</keyword>
<sequence length="249" mass="27556">MKKVFLLAFAFLWQFSSYAQTNKLQSTGNAGIGTINPEMPLHILNGTATTTYPSVTSRGDGAILVESSNNALEFGTARSINARRSWILARHSDLTGVYGMYYSDLHLQPDIGNKTYYKGVSIGYSTQTAVSYGTYLAVNGKVGIGTTAPSEMLTVNGTIRAKEIKVESGWADYVFDENYKLMSLAETDQFIKKNKHLPGIPSEKEVKEEGVSLGEMNKKLLEKIEELTLHMIQQQEKIEQLEAKLEGLN</sequence>
<proteinExistence type="predicted"/>
<feature type="signal peptide" evidence="2">
    <location>
        <begin position="1"/>
        <end position="19"/>
    </location>
</feature>
<gene>
    <name evidence="3" type="ORF">ACFFI0_06440</name>
</gene>